<gene>
    <name evidence="1" type="ORF">BTO08_03665</name>
</gene>
<evidence type="ECO:0000313" key="1">
    <source>
        <dbReference type="EMBL" id="PQJ68383.1"/>
    </source>
</evidence>
<evidence type="ECO:0000313" key="2">
    <source>
        <dbReference type="Proteomes" id="UP000238730"/>
    </source>
</evidence>
<dbReference type="AlphaFoldDB" id="A0A2S7W307"/>
<dbReference type="OrthoDB" id="9929605at2"/>
<proteinExistence type="predicted"/>
<accession>A0A2S7W307</accession>
<name>A0A2S7W307_PHOAN</name>
<reference evidence="1 2" key="1">
    <citation type="submission" date="2016-12" db="EMBL/GenBank/DDBJ databases">
        <title>Diversity of luminous bacteria.</title>
        <authorList>
            <person name="Yoshizawa S."/>
            <person name="Kogure K."/>
        </authorList>
    </citation>
    <scope>NUCLEOTIDE SEQUENCE [LARGE SCALE GENOMIC DNA]</scope>
    <source>
        <strain evidence="1 2">LC1-200</strain>
    </source>
</reference>
<organism evidence="1 2">
    <name type="scientific">Photobacterium angustum</name>
    <dbReference type="NCBI Taxonomy" id="661"/>
    <lineage>
        <taxon>Bacteria</taxon>
        <taxon>Pseudomonadati</taxon>
        <taxon>Pseudomonadota</taxon>
        <taxon>Gammaproteobacteria</taxon>
        <taxon>Vibrionales</taxon>
        <taxon>Vibrionaceae</taxon>
        <taxon>Photobacterium</taxon>
    </lineage>
</organism>
<protein>
    <submittedName>
        <fullName evidence="1">Uncharacterized protein</fullName>
    </submittedName>
</protein>
<sequence length="60" mass="6964">MENKIQDLTVKQRLLLAQQGRFIRILSTDPDRRVRAAATEYDLDILIDDDADFDALMKLD</sequence>
<dbReference type="EMBL" id="MSCJ01000001">
    <property type="protein sequence ID" value="PQJ68383.1"/>
    <property type="molecule type" value="Genomic_DNA"/>
</dbReference>
<dbReference type="RefSeq" id="WP_105061305.1">
    <property type="nucleotide sequence ID" value="NZ_MSCJ01000001.1"/>
</dbReference>
<dbReference type="Proteomes" id="UP000238730">
    <property type="component" value="Unassembled WGS sequence"/>
</dbReference>
<comment type="caution">
    <text evidence="1">The sequence shown here is derived from an EMBL/GenBank/DDBJ whole genome shotgun (WGS) entry which is preliminary data.</text>
</comment>